<accession>A0AAU7E023</accession>
<name>A0AAU7E023_9MICO</name>
<evidence type="ECO:0000313" key="1">
    <source>
        <dbReference type="EMBL" id="XBH22872.1"/>
    </source>
</evidence>
<dbReference type="EMBL" id="CP146203">
    <property type="protein sequence ID" value="XBH22872.1"/>
    <property type="molecule type" value="Genomic_DNA"/>
</dbReference>
<sequence length="206" mass="21871">MFVMTLDQRGSRSGTDLVPPTLELLERTLTDDMTPVAAFERTAGDEIQGVVDNPKAVYAVIRLLLRESAWYIGIGHGPVDQPVPVRAAEGGGPAYWAARDAVNLAKTKRASTPIALLSQDAGQQAADLHGLLQLLGFVLVERSAAAWEAIDLITTSYGSTNGVTQKLAAQTLGITPAAMSARLRNAGLNQELEAQPVILKMLGSLL</sequence>
<proteinExistence type="predicted"/>
<dbReference type="AlphaFoldDB" id="A0AAU7E023"/>
<organism evidence="1">
    <name type="scientific">Jonesiaceae bacterium BS-20</name>
    <dbReference type="NCBI Taxonomy" id="3120821"/>
    <lineage>
        <taxon>Bacteria</taxon>
        <taxon>Bacillati</taxon>
        <taxon>Actinomycetota</taxon>
        <taxon>Actinomycetes</taxon>
        <taxon>Micrococcales</taxon>
        <taxon>Jonesiaceae</taxon>
    </lineage>
</organism>
<protein>
    <submittedName>
        <fullName evidence="1">SatD family protein</fullName>
    </submittedName>
</protein>
<reference evidence="1" key="1">
    <citation type="submission" date="2024-02" db="EMBL/GenBank/DDBJ databases">
        <title>Tomenella chthoni gen. nov. sp. nov., a member of the family Jonesiaceae isolated from bat guano.</title>
        <authorList>
            <person name="Miller S.L."/>
            <person name="King J."/>
            <person name="Sankaranarayanan K."/>
            <person name="Lawson P.A."/>
        </authorList>
    </citation>
    <scope>NUCLEOTIDE SEQUENCE</scope>
    <source>
        <strain evidence="1">BS-20</strain>
    </source>
</reference>
<gene>
    <name evidence="1" type="ORF">V5R04_06560</name>
</gene>
<dbReference type="InterPro" id="IPR032580">
    <property type="entry name" value="SatD"/>
</dbReference>
<dbReference type="Pfam" id="PF16264">
    <property type="entry name" value="SatD"/>
    <property type="match status" value="1"/>
</dbReference>